<dbReference type="GO" id="GO:0008270">
    <property type="term" value="F:zinc ion binding"/>
    <property type="evidence" value="ECO:0007669"/>
    <property type="project" value="InterPro"/>
</dbReference>
<evidence type="ECO:0000256" key="6">
    <source>
        <dbReference type="ARBA" id="ARBA00022801"/>
    </source>
</evidence>
<evidence type="ECO:0000256" key="9">
    <source>
        <dbReference type="RuleBase" id="RU004386"/>
    </source>
</evidence>
<protein>
    <recommendedName>
        <fullName evidence="10">M18 family aminopeptidase</fullName>
        <ecNumber evidence="10">3.4.11.-</ecNumber>
    </recommendedName>
</protein>
<dbReference type="EC" id="3.4.11.-" evidence="10"/>
<dbReference type="SUPFAM" id="SSF101821">
    <property type="entry name" value="Aminopeptidase/glucanase lid domain"/>
    <property type="match status" value="1"/>
</dbReference>
<evidence type="ECO:0000256" key="8">
    <source>
        <dbReference type="ARBA" id="ARBA00023049"/>
    </source>
</evidence>
<keyword evidence="12" id="KW-1185">Reference proteome</keyword>
<comment type="similarity">
    <text evidence="2 9">Belongs to the peptidase M18 family.</text>
</comment>
<evidence type="ECO:0000313" key="11">
    <source>
        <dbReference type="EMBL" id="PHU38246.1"/>
    </source>
</evidence>
<dbReference type="CDD" id="cd05658">
    <property type="entry name" value="M18_DAP"/>
    <property type="match status" value="1"/>
</dbReference>
<dbReference type="EMBL" id="PDYG01000013">
    <property type="protein sequence ID" value="PHU38246.1"/>
    <property type="molecule type" value="Genomic_DNA"/>
</dbReference>
<keyword evidence="3 9" id="KW-0031">Aminopeptidase</keyword>
<dbReference type="InterPro" id="IPR001948">
    <property type="entry name" value="Peptidase_M18"/>
</dbReference>
<comment type="caution">
    <text evidence="11">The sequence shown here is derived from an EMBL/GenBank/DDBJ whole genome shotgun (WGS) entry which is preliminary data.</text>
</comment>
<keyword evidence="5 9" id="KW-0479">Metal-binding</keyword>
<dbReference type="Proteomes" id="UP000224563">
    <property type="component" value="Unassembled WGS sequence"/>
</dbReference>
<accession>A0A2G3E4N7</accession>
<reference evidence="11 12" key="1">
    <citation type="submission" date="2017-10" db="EMBL/GenBank/DDBJ databases">
        <title>Resolving the taxonomy of Roseburia spp., Eubacterium rectale and Agathobacter spp. through phylogenomic analysis.</title>
        <authorList>
            <person name="Sheridan P.O."/>
            <person name="Walker A.W."/>
            <person name="Duncan S.H."/>
            <person name="Scott K.P."/>
            <person name="Toole P.W.O."/>
            <person name="Luis P."/>
            <person name="Flint H.J."/>
        </authorList>
    </citation>
    <scope>NUCLEOTIDE SEQUENCE [LARGE SCALE GENOMIC DNA]</scope>
    <source>
        <strain evidence="11 12">JK623</strain>
    </source>
</reference>
<evidence type="ECO:0000256" key="5">
    <source>
        <dbReference type="ARBA" id="ARBA00022723"/>
    </source>
</evidence>
<evidence type="ECO:0000256" key="3">
    <source>
        <dbReference type="ARBA" id="ARBA00022438"/>
    </source>
</evidence>
<evidence type="ECO:0000313" key="12">
    <source>
        <dbReference type="Proteomes" id="UP000224563"/>
    </source>
</evidence>
<dbReference type="AlphaFoldDB" id="A0A2G3E4N7"/>
<dbReference type="RefSeq" id="WP_099385707.1">
    <property type="nucleotide sequence ID" value="NZ_JANSWH010000063.1"/>
</dbReference>
<proteinExistence type="inferred from homology"/>
<dbReference type="GO" id="GO:0004177">
    <property type="term" value="F:aminopeptidase activity"/>
    <property type="evidence" value="ECO:0007669"/>
    <property type="project" value="UniProtKB-KW"/>
</dbReference>
<dbReference type="SUPFAM" id="SSF53187">
    <property type="entry name" value="Zn-dependent exopeptidases"/>
    <property type="match status" value="1"/>
</dbReference>
<gene>
    <name evidence="11" type="ORF">CSX02_03865</name>
</gene>
<evidence type="ECO:0000256" key="1">
    <source>
        <dbReference type="ARBA" id="ARBA00001947"/>
    </source>
</evidence>
<keyword evidence="6 9" id="KW-0378">Hydrolase</keyword>
<dbReference type="Gene3D" id="2.30.250.10">
    <property type="entry name" value="Aminopeptidase i, Domain 2"/>
    <property type="match status" value="1"/>
</dbReference>
<dbReference type="PANTHER" id="PTHR28570:SF3">
    <property type="entry name" value="ASPARTYL AMINOPEPTIDASE"/>
    <property type="match status" value="1"/>
</dbReference>
<dbReference type="NCBIfam" id="NF002759">
    <property type="entry name" value="PRK02813.1"/>
    <property type="match status" value="1"/>
</dbReference>
<evidence type="ECO:0000256" key="7">
    <source>
        <dbReference type="ARBA" id="ARBA00022833"/>
    </source>
</evidence>
<evidence type="ECO:0000256" key="4">
    <source>
        <dbReference type="ARBA" id="ARBA00022670"/>
    </source>
</evidence>
<dbReference type="Gene3D" id="3.40.630.10">
    <property type="entry name" value="Zn peptidases"/>
    <property type="match status" value="1"/>
</dbReference>
<dbReference type="PANTHER" id="PTHR28570">
    <property type="entry name" value="ASPARTYL AMINOPEPTIDASE"/>
    <property type="match status" value="1"/>
</dbReference>
<dbReference type="Pfam" id="PF02127">
    <property type="entry name" value="Peptidase_M18"/>
    <property type="match status" value="1"/>
</dbReference>
<name>A0A2G3E4N7_9FIRM</name>
<keyword evidence="7 9" id="KW-0862">Zinc</keyword>
<reference evidence="11 12" key="2">
    <citation type="submission" date="2017-10" db="EMBL/GenBank/DDBJ databases">
        <authorList>
            <person name="Banno H."/>
            <person name="Chua N.-H."/>
        </authorList>
    </citation>
    <scope>NUCLEOTIDE SEQUENCE [LARGE SCALE GENOMIC DNA]</scope>
    <source>
        <strain evidence="11 12">JK623</strain>
    </source>
</reference>
<evidence type="ECO:0000256" key="10">
    <source>
        <dbReference type="RuleBase" id="RU004387"/>
    </source>
</evidence>
<dbReference type="GO" id="GO:0006508">
    <property type="term" value="P:proteolysis"/>
    <property type="evidence" value="ECO:0007669"/>
    <property type="project" value="UniProtKB-KW"/>
</dbReference>
<dbReference type="GO" id="GO:0008237">
    <property type="term" value="F:metallopeptidase activity"/>
    <property type="evidence" value="ECO:0007669"/>
    <property type="project" value="UniProtKB-KW"/>
</dbReference>
<keyword evidence="4 9" id="KW-0645">Protease</keyword>
<sequence length="436" mass="47781">MEDANMEELIRLLNRGVTPFHVVDACVERLEQAGFTGIAYDREWNLQAGGKYYVNHHGSALFAFTVGTEYRTGQMVRMAAAHTDYPTLRIKPAPDFKTKSYAQINVEVYGGPILNTWLDRPLGVAGRVAIKSADPFAPEMCYFESGRPILTIPNLAIHMNRDVNKGVELNPQTDMIPLLGLVDKEEADHDYFMEYLAGELSKQLGHPVQKDAILDYELYLYCTEEAQMVGIRSELLSSPRLDNLTSCHSLVSAMIESTRKDGINLIQLADHEEVGSTSKQGAASILLHDMLRRILRSLGASEDAIDAAAYDAMLVSADVAHAVHPNKVSKADPQVQPQMGKGLCIKQAASQSYATDAQTIAIFAGICEKANVPYQRFVNRSDMRGGSTLGAIASALTPVKTLDIGIPILAMHSARELMGAKDIESLTDAMKAYFSL</sequence>
<dbReference type="GO" id="GO:0005737">
    <property type="term" value="C:cytoplasm"/>
    <property type="evidence" value="ECO:0007669"/>
    <property type="project" value="UniProtKB-ARBA"/>
</dbReference>
<keyword evidence="8 9" id="KW-0482">Metalloprotease</keyword>
<comment type="cofactor">
    <cofactor evidence="1 10">
        <name>Zn(2+)</name>
        <dbReference type="ChEBI" id="CHEBI:29105"/>
    </cofactor>
</comment>
<evidence type="ECO:0000256" key="2">
    <source>
        <dbReference type="ARBA" id="ARBA00008290"/>
    </source>
</evidence>
<dbReference type="InterPro" id="IPR023358">
    <property type="entry name" value="Peptidase_M18_dom2"/>
</dbReference>
<dbReference type="PRINTS" id="PR00932">
    <property type="entry name" value="AMINO1PTASE"/>
</dbReference>
<organism evidence="11 12">
    <name type="scientific">Agathobacter ruminis</name>
    <dbReference type="NCBI Taxonomy" id="1712665"/>
    <lineage>
        <taxon>Bacteria</taxon>
        <taxon>Bacillati</taxon>
        <taxon>Bacillota</taxon>
        <taxon>Clostridia</taxon>
        <taxon>Lachnospirales</taxon>
        <taxon>Lachnospiraceae</taxon>
        <taxon>Agathobacter</taxon>
    </lineage>
</organism>